<dbReference type="STRING" id="996801.BW723_16930"/>
<keyword evidence="2" id="KW-1185">Reference proteome</keyword>
<reference evidence="2" key="1">
    <citation type="submission" date="2016-02" db="EMBL/GenBank/DDBJ databases">
        <title>Paenibacillus sp. LPB0068, isolated from Crassostrea gigas.</title>
        <authorList>
            <person name="Shin S.-K."/>
            <person name="Yi H."/>
        </authorList>
    </citation>
    <scope>NUCLEOTIDE SEQUENCE [LARGE SCALE GENOMIC DNA]</scope>
    <source>
        <strain evidence="2">KCTC 23969</strain>
    </source>
</reference>
<dbReference type="OrthoDB" id="1187639at2"/>
<proteinExistence type="predicted"/>
<protein>
    <submittedName>
        <fullName evidence="1">Uncharacterized protein</fullName>
    </submittedName>
</protein>
<accession>A0A1B8U5P2</accession>
<dbReference type="EMBL" id="LSFL01000006">
    <property type="protein sequence ID" value="OBY67177.1"/>
    <property type="molecule type" value="Genomic_DNA"/>
</dbReference>
<sequence length="234" mass="28109">MKKITISTYLLLLNFFLLNSQSKINEKNSYLLFDEALGLNNTELYNGIIYRNNLKKTSINTRFYNSENFQLANIKYNNNWFYNIETKYDLYSQKVIVKLSYLNEGHIVIELFSNSIEEFNINNKKFIRTKDFTFWEIVLENNNLNIYRKHKKNKKETIVDNKLYDNFKTVGPNLIVSYKNKLHEVKKEKDILKIFGNDKFLKKIFKENKSIKKTNKQDFYIECIKNINDLLLNK</sequence>
<evidence type="ECO:0000313" key="2">
    <source>
        <dbReference type="Proteomes" id="UP000092612"/>
    </source>
</evidence>
<name>A0A1B8U5P2_9FLAO</name>
<dbReference type="KEGG" id="prn:BW723_16930"/>
<organism evidence="1 2">
    <name type="scientific">Polaribacter reichenbachii</name>
    <dbReference type="NCBI Taxonomy" id="996801"/>
    <lineage>
        <taxon>Bacteria</taxon>
        <taxon>Pseudomonadati</taxon>
        <taxon>Bacteroidota</taxon>
        <taxon>Flavobacteriia</taxon>
        <taxon>Flavobacteriales</taxon>
        <taxon>Flavobacteriaceae</taxon>
    </lineage>
</organism>
<dbReference type="Proteomes" id="UP000092612">
    <property type="component" value="Unassembled WGS sequence"/>
</dbReference>
<evidence type="ECO:0000313" key="1">
    <source>
        <dbReference type="EMBL" id="OBY67177.1"/>
    </source>
</evidence>
<dbReference type="AlphaFoldDB" id="A0A1B8U5P2"/>
<dbReference type="RefSeq" id="WP_068357478.1">
    <property type="nucleotide sequence ID" value="NZ_CP019419.1"/>
</dbReference>
<gene>
    <name evidence="1" type="ORF">LPB301_03325</name>
</gene>
<comment type="caution">
    <text evidence="1">The sequence shown here is derived from an EMBL/GenBank/DDBJ whole genome shotgun (WGS) entry which is preliminary data.</text>
</comment>